<dbReference type="SUPFAM" id="SSF81452">
    <property type="entry name" value="Cytochrome c oxidase subunit III-like"/>
    <property type="match status" value="1"/>
</dbReference>
<evidence type="ECO:0000256" key="19">
    <source>
        <dbReference type="SAM" id="Phobius"/>
    </source>
</evidence>
<keyword evidence="5" id="KW-0813">Transport</keyword>
<dbReference type="GO" id="GO:0009486">
    <property type="term" value="F:cytochrome bo3 ubiquinol oxidase activity"/>
    <property type="evidence" value="ECO:0007669"/>
    <property type="project" value="InterPro"/>
</dbReference>
<dbReference type="PANTHER" id="PTHR11403:SF2">
    <property type="entry name" value="CYTOCHROME BO(3) UBIQUINOL OXIDASE SUBUNIT 3"/>
    <property type="match status" value="1"/>
</dbReference>
<evidence type="ECO:0000256" key="2">
    <source>
        <dbReference type="ARBA" id="ARBA00010581"/>
    </source>
</evidence>
<feature type="region of interest" description="Disordered" evidence="18">
    <location>
        <begin position="1"/>
        <end position="34"/>
    </location>
</feature>
<evidence type="ECO:0000256" key="8">
    <source>
        <dbReference type="ARBA" id="ARBA00022982"/>
    </source>
</evidence>
<keyword evidence="10 21" id="KW-0560">Oxidoreductase</keyword>
<dbReference type="InterPro" id="IPR033946">
    <property type="entry name" value="Ubiquinol_oxase_su3_dom"/>
</dbReference>
<feature type="transmembrane region" description="Helical" evidence="19">
    <location>
        <begin position="199"/>
        <end position="219"/>
    </location>
</feature>
<dbReference type="PROSITE" id="PS50253">
    <property type="entry name" value="COX3"/>
    <property type="match status" value="1"/>
</dbReference>
<comment type="similarity">
    <text evidence="2 17">Belongs to the cytochrome c oxidase subunit 3 family.</text>
</comment>
<feature type="compositionally biased region" description="Basic and acidic residues" evidence="18">
    <location>
        <begin position="1"/>
        <end position="20"/>
    </location>
</feature>
<accession>A0A7W5AX43</accession>
<evidence type="ECO:0000256" key="6">
    <source>
        <dbReference type="ARBA" id="ARBA00022475"/>
    </source>
</evidence>
<dbReference type="AlphaFoldDB" id="A0A7W5AX43"/>
<reference evidence="21 22" key="1">
    <citation type="submission" date="2020-08" db="EMBL/GenBank/DDBJ databases">
        <title>Genomic Encyclopedia of Type Strains, Phase III (KMG-III): the genomes of soil and plant-associated and newly described type strains.</title>
        <authorList>
            <person name="Whitman W."/>
        </authorList>
    </citation>
    <scope>NUCLEOTIDE SEQUENCE [LARGE SCALE GENOMIC DNA]</scope>
    <source>
        <strain evidence="21 22">CECT 5862</strain>
    </source>
</reference>
<dbReference type="InterPro" id="IPR035973">
    <property type="entry name" value="Cyt_c_oxidase_su3-like_sf"/>
</dbReference>
<dbReference type="InterPro" id="IPR014206">
    <property type="entry name" value="Cyt_c_ubiqinol_oxidase_su3"/>
</dbReference>
<evidence type="ECO:0000313" key="21">
    <source>
        <dbReference type="EMBL" id="MBB3110405.1"/>
    </source>
</evidence>
<dbReference type="Proteomes" id="UP000570361">
    <property type="component" value="Unassembled WGS sequence"/>
</dbReference>
<dbReference type="Pfam" id="PF00510">
    <property type="entry name" value="COX3"/>
    <property type="match status" value="1"/>
</dbReference>
<dbReference type="CDD" id="cd02863">
    <property type="entry name" value="Ubiquinol_oxidase_III"/>
    <property type="match status" value="1"/>
</dbReference>
<dbReference type="InterPro" id="IPR000298">
    <property type="entry name" value="Cyt_c_oxidase-like_su3"/>
</dbReference>
<evidence type="ECO:0000256" key="18">
    <source>
        <dbReference type="SAM" id="MobiDB-lite"/>
    </source>
</evidence>
<keyword evidence="9 19" id="KW-1133">Transmembrane helix</keyword>
<comment type="function">
    <text evidence="12">Cytochrome bo(3) ubiquinol terminal oxidase is the component of the aerobic respiratory chain of E.coli that predominates when cells are grown at high aeration. Has proton pump activity across the membrane in addition to electron transfer, pumping 2 protons/electron.</text>
</comment>
<name>A0A7W5AX43_9BACL</name>
<keyword evidence="6" id="KW-1003">Cell membrane</keyword>
<feature type="transmembrane region" description="Helical" evidence="19">
    <location>
        <begin position="44"/>
        <end position="67"/>
    </location>
</feature>
<evidence type="ECO:0000256" key="9">
    <source>
        <dbReference type="ARBA" id="ARBA00022989"/>
    </source>
</evidence>
<evidence type="ECO:0000256" key="12">
    <source>
        <dbReference type="ARBA" id="ARBA00025694"/>
    </source>
</evidence>
<keyword evidence="22" id="KW-1185">Reference proteome</keyword>
<proteinExistence type="inferred from homology"/>
<organism evidence="21 22">
    <name type="scientific">Paenibacillus phyllosphaerae</name>
    <dbReference type="NCBI Taxonomy" id="274593"/>
    <lineage>
        <taxon>Bacteria</taxon>
        <taxon>Bacillati</taxon>
        <taxon>Bacillota</taxon>
        <taxon>Bacilli</taxon>
        <taxon>Bacillales</taxon>
        <taxon>Paenibacillaceae</taxon>
        <taxon>Paenibacillus</taxon>
    </lineage>
</organism>
<evidence type="ECO:0000256" key="16">
    <source>
        <dbReference type="ARBA" id="ARBA00032717"/>
    </source>
</evidence>
<evidence type="ECO:0000256" key="14">
    <source>
        <dbReference type="ARBA" id="ARBA00031884"/>
    </source>
</evidence>
<feature type="transmembrane region" description="Helical" evidence="19">
    <location>
        <begin position="114"/>
        <end position="132"/>
    </location>
</feature>
<dbReference type="PANTHER" id="PTHR11403">
    <property type="entry name" value="CYTOCHROME C OXIDASE SUBUNIT III"/>
    <property type="match status" value="1"/>
</dbReference>
<dbReference type="InterPro" id="IPR024791">
    <property type="entry name" value="Cyt_c/ubiquinol_Oxase_su3"/>
</dbReference>
<evidence type="ECO:0000256" key="10">
    <source>
        <dbReference type="ARBA" id="ARBA00023002"/>
    </source>
</evidence>
<evidence type="ECO:0000256" key="17">
    <source>
        <dbReference type="RuleBase" id="RU003376"/>
    </source>
</evidence>
<feature type="transmembrane region" description="Helical" evidence="19">
    <location>
        <begin position="87"/>
        <end position="107"/>
    </location>
</feature>
<comment type="subcellular location">
    <subcellularLocation>
        <location evidence="1 17">Cell membrane</location>
        <topology evidence="1 17">Multi-pass membrane protein</topology>
    </subcellularLocation>
</comment>
<feature type="transmembrane region" description="Helical" evidence="19">
    <location>
        <begin position="152"/>
        <end position="179"/>
    </location>
</feature>
<dbReference type="GO" id="GO:0004129">
    <property type="term" value="F:cytochrome-c oxidase activity"/>
    <property type="evidence" value="ECO:0007669"/>
    <property type="project" value="InterPro"/>
</dbReference>
<evidence type="ECO:0000256" key="15">
    <source>
        <dbReference type="ARBA" id="ARBA00032189"/>
    </source>
</evidence>
<evidence type="ECO:0000256" key="11">
    <source>
        <dbReference type="ARBA" id="ARBA00023136"/>
    </source>
</evidence>
<evidence type="ECO:0000256" key="3">
    <source>
        <dbReference type="ARBA" id="ARBA00011700"/>
    </source>
</evidence>
<evidence type="ECO:0000259" key="20">
    <source>
        <dbReference type="PROSITE" id="PS50253"/>
    </source>
</evidence>
<comment type="subunit">
    <text evidence="3">Heterooctamer of two A chains, two B chains, two C chains and two D chains.</text>
</comment>
<dbReference type="Gene3D" id="1.20.120.80">
    <property type="entry name" value="Cytochrome c oxidase, subunit III, four-helix bundle"/>
    <property type="match status" value="1"/>
</dbReference>
<dbReference type="FunFam" id="1.20.120.80:FF:000001">
    <property type="entry name" value="Cytochrome (Ubi)quinol oxidase subunit III"/>
    <property type="match status" value="1"/>
</dbReference>
<evidence type="ECO:0000256" key="1">
    <source>
        <dbReference type="ARBA" id="ARBA00004651"/>
    </source>
</evidence>
<evidence type="ECO:0000256" key="7">
    <source>
        <dbReference type="ARBA" id="ARBA00022692"/>
    </source>
</evidence>
<sequence length="221" mass="24790">MQERKMRLSPREAAHTEVGHGGHSAGHHGHDEHHEHEHESLKTFGFWLFLMTDCILFASLFACYLVLHGNTNGGPTAEELFEMPGVIAETFILLTSSFTSGLAVLAMHKKNLKGLITWLAVTVLLGASFIYLEVDEFLKMVHEGATISTSAFLSSFFTLVGTHGLHVSLGLCWMIGLIFQLKRHGITPVTMRKVNVISLYWHFLDVVWIFVFTIVYMMGVM</sequence>
<gene>
    <name evidence="21" type="ORF">FHS18_002472</name>
</gene>
<evidence type="ECO:0000313" key="22">
    <source>
        <dbReference type="Proteomes" id="UP000570361"/>
    </source>
</evidence>
<dbReference type="InterPro" id="IPR013833">
    <property type="entry name" value="Cyt_c_oxidase_su3_a-hlx"/>
</dbReference>
<comment type="caution">
    <text evidence="21">The sequence shown here is derived from an EMBL/GenBank/DDBJ whole genome shotgun (WGS) entry which is preliminary data.</text>
</comment>
<keyword evidence="8" id="KW-0249">Electron transport</keyword>
<dbReference type="NCBIfam" id="TIGR02842">
    <property type="entry name" value="CyoC"/>
    <property type="match status" value="1"/>
</dbReference>
<feature type="domain" description="Heme-copper oxidase subunit III family profile" evidence="20">
    <location>
        <begin position="1"/>
        <end position="220"/>
    </location>
</feature>
<keyword evidence="7 17" id="KW-0812">Transmembrane</keyword>
<evidence type="ECO:0000256" key="4">
    <source>
        <dbReference type="ARBA" id="ARBA00014687"/>
    </source>
</evidence>
<protein>
    <recommendedName>
        <fullName evidence="4">Cytochrome bo(3) ubiquinol oxidase subunit 3</fullName>
    </recommendedName>
    <alternativeName>
        <fullName evidence="15">Cytochrome o ubiquinol oxidase subunit 3</fullName>
    </alternativeName>
    <alternativeName>
        <fullName evidence="13">Oxidase bo(3) subunit 3</fullName>
    </alternativeName>
    <alternativeName>
        <fullName evidence="16">Ubiquinol oxidase polypeptide III</fullName>
    </alternativeName>
    <alternativeName>
        <fullName evidence="14">Ubiquinol oxidase subunit 3</fullName>
    </alternativeName>
</protein>
<dbReference type="GO" id="GO:0005886">
    <property type="term" value="C:plasma membrane"/>
    <property type="evidence" value="ECO:0007669"/>
    <property type="project" value="UniProtKB-SubCell"/>
</dbReference>
<dbReference type="GO" id="GO:0019646">
    <property type="term" value="P:aerobic electron transport chain"/>
    <property type="evidence" value="ECO:0007669"/>
    <property type="project" value="InterPro"/>
</dbReference>
<evidence type="ECO:0000256" key="5">
    <source>
        <dbReference type="ARBA" id="ARBA00022448"/>
    </source>
</evidence>
<evidence type="ECO:0000256" key="13">
    <source>
        <dbReference type="ARBA" id="ARBA00030072"/>
    </source>
</evidence>
<dbReference type="EMBL" id="JACHXK010000004">
    <property type="protein sequence ID" value="MBB3110405.1"/>
    <property type="molecule type" value="Genomic_DNA"/>
</dbReference>
<keyword evidence="11 19" id="KW-0472">Membrane</keyword>